<keyword evidence="2" id="KW-1185">Reference proteome</keyword>
<reference evidence="1 2" key="1">
    <citation type="journal article" date="2020" name="Nat. Food">
        <title>A phased Vanilla planifolia genome enables genetic improvement of flavour and production.</title>
        <authorList>
            <person name="Hasing T."/>
            <person name="Tang H."/>
            <person name="Brym M."/>
            <person name="Khazi F."/>
            <person name="Huang T."/>
            <person name="Chambers A.H."/>
        </authorList>
    </citation>
    <scope>NUCLEOTIDE SEQUENCE [LARGE SCALE GENOMIC DNA]</scope>
    <source>
        <tissue evidence="1">Leaf</tissue>
    </source>
</reference>
<dbReference type="Proteomes" id="UP000636800">
    <property type="component" value="Unassembled WGS sequence"/>
</dbReference>
<sequence length="93" mass="10575">MKKETKNGHQISKVMASVERNASVANYPLKMRFLICPFREKYLKTTNRTAILTLKAANNLKRLQIKSFSTTKTAAVSKLYSAVRNLAAERQQD</sequence>
<dbReference type="OrthoDB" id="764294at2759"/>
<dbReference type="AlphaFoldDB" id="A0A835Q620"/>
<comment type="caution">
    <text evidence="1">The sequence shown here is derived from an EMBL/GenBank/DDBJ whole genome shotgun (WGS) entry which is preliminary data.</text>
</comment>
<protein>
    <submittedName>
        <fullName evidence="1">Uncharacterized protein</fullName>
    </submittedName>
</protein>
<organism evidence="1 2">
    <name type="scientific">Vanilla planifolia</name>
    <name type="common">Vanilla</name>
    <dbReference type="NCBI Taxonomy" id="51239"/>
    <lineage>
        <taxon>Eukaryota</taxon>
        <taxon>Viridiplantae</taxon>
        <taxon>Streptophyta</taxon>
        <taxon>Embryophyta</taxon>
        <taxon>Tracheophyta</taxon>
        <taxon>Spermatophyta</taxon>
        <taxon>Magnoliopsida</taxon>
        <taxon>Liliopsida</taxon>
        <taxon>Asparagales</taxon>
        <taxon>Orchidaceae</taxon>
        <taxon>Vanilloideae</taxon>
        <taxon>Vanilleae</taxon>
        <taxon>Vanilla</taxon>
    </lineage>
</organism>
<evidence type="ECO:0000313" key="1">
    <source>
        <dbReference type="EMBL" id="KAG0466309.1"/>
    </source>
</evidence>
<dbReference type="EMBL" id="JADCNL010000009">
    <property type="protein sequence ID" value="KAG0466309.1"/>
    <property type="molecule type" value="Genomic_DNA"/>
</dbReference>
<gene>
    <name evidence="1" type="ORF">HPP92_017889</name>
</gene>
<name>A0A835Q620_VANPL</name>
<evidence type="ECO:0000313" key="2">
    <source>
        <dbReference type="Proteomes" id="UP000636800"/>
    </source>
</evidence>
<accession>A0A835Q620</accession>
<proteinExistence type="predicted"/>